<evidence type="ECO:0000313" key="2">
    <source>
        <dbReference type="Proteomes" id="UP001233999"/>
    </source>
</evidence>
<evidence type="ECO:0000313" key="1">
    <source>
        <dbReference type="EMBL" id="KAJ9586876.1"/>
    </source>
</evidence>
<keyword evidence="2" id="KW-1185">Reference proteome</keyword>
<sequence length="86" mass="10066">TRLRSFAVESTTGKQQLLYLRLNVIPASYIVVRNTFGHLKQETVAKVYKMIKSPFNCDVIGLHFFFGCLNFRERRPLVEHSCIYRV</sequence>
<gene>
    <name evidence="1" type="ORF">L9F63_019558</name>
</gene>
<reference evidence="1" key="1">
    <citation type="journal article" date="2023" name="IScience">
        <title>Live-bearing cockroach genome reveals convergent evolutionary mechanisms linked to viviparity in insects and beyond.</title>
        <authorList>
            <person name="Fouks B."/>
            <person name="Harrison M.C."/>
            <person name="Mikhailova A.A."/>
            <person name="Marchal E."/>
            <person name="English S."/>
            <person name="Carruthers M."/>
            <person name="Jennings E.C."/>
            <person name="Chiamaka E.L."/>
            <person name="Frigard R.A."/>
            <person name="Pippel M."/>
            <person name="Attardo G.M."/>
            <person name="Benoit J.B."/>
            <person name="Bornberg-Bauer E."/>
            <person name="Tobe S.S."/>
        </authorList>
    </citation>
    <scope>NUCLEOTIDE SEQUENCE</scope>
    <source>
        <strain evidence="1">Stay&amp;Tobe</strain>
    </source>
</reference>
<protein>
    <submittedName>
        <fullName evidence="1">Uncharacterized protein</fullName>
    </submittedName>
</protein>
<dbReference type="AlphaFoldDB" id="A0AAD7ZUV8"/>
<comment type="caution">
    <text evidence="1">The sequence shown here is derived from an EMBL/GenBank/DDBJ whole genome shotgun (WGS) entry which is preliminary data.</text>
</comment>
<feature type="non-terminal residue" evidence="1">
    <location>
        <position position="1"/>
    </location>
</feature>
<accession>A0AAD7ZUV8</accession>
<feature type="non-terminal residue" evidence="1">
    <location>
        <position position="86"/>
    </location>
</feature>
<dbReference type="EMBL" id="JASPKZ010006830">
    <property type="protein sequence ID" value="KAJ9586876.1"/>
    <property type="molecule type" value="Genomic_DNA"/>
</dbReference>
<organism evidence="1 2">
    <name type="scientific">Diploptera punctata</name>
    <name type="common">Pacific beetle cockroach</name>
    <dbReference type="NCBI Taxonomy" id="6984"/>
    <lineage>
        <taxon>Eukaryota</taxon>
        <taxon>Metazoa</taxon>
        <taxon>Ecdysozoa</taxon>
        <taxon>Arthropoda</taxon>
        <taxon>Hexapoda</taxon>
        <taxon>Insecta</taxon>
        <taxon>Pterygota</taxon>
        <taxon>Neoptera</taxon>
        <taxon>Polyneoptera</taxon>
        <taxon>Dictyoptera</taxon>
        <taxon>Blattodea</taxon>
        <taxon>Blaberoidea</taxon>
        <taxon>Blaberidae</taxon>
        <taxon>Diplopterinae</taxon>
        <taxon>Diploptera</taxon>
    </lineage>
</organism>
<reference evidence="1" key="2">
    <citation type="submission" date="2023-05" db="EMBL/GenBank/DDBJ databases">
        <authorList>
            <person name="Fouks B."/>
        </authorList>
    </citation>
    <scope>NUCLEOTIDE SEQUENCE</scope>
    <source>
        <strain evidence="1">Stay&amp;Tobe</strain>
        <tissue evidence="1">Testes</tissue>
    </source>
</reference>
<name>A0AAD7ZUV8_DIPPU</name>
<dbReference type="Proteomes" id="UP001233999">
    <property type="component" value="Unassembled WGS sequence"/>
</dbReference>
<proteinExistence type="predicted"/>